<dbReference type="EMBL" id="CP002355">
    <property type="protein sequence ID" value="ADR33970.1"/>
    <property type="molecule type" value="Genomic_DNA"/>
</dbReference>
<dbReference type="SMART" id="SM00086">
    <property type="entry name" value="PAC"/>
    <property type="match status" value="1"/>
</dbReference>
<dbReference type="PROSITE" id="PS50112">
    <property type="entry name" value="PAS"/>
    <property type="match status" value="1"/>
</dbReference>
<dbReference type="InterPro" id="IPR000014">
    <property type="entry name" value="PAS"/>
</dbReference>
<name>E4TY50_SULKY</name>
<dbReference type="HOGENOM" id="CLU_425081_0_0_7"/>
<dbReference type="PANTHER" id="PTHR46663:SF3">
    <property type="entry name" value="SLL0267 PROTEIN"/>
    <property type="match status" value="1"/>
</dbReference>
<evidence type="ECO:0000259" key="4">
    <source>
        <dbReference type="PROSITE" id="PS50887"/>
    </source>
</evidence>
<dbReference type="InterPro" id="IPR000160">
    <property type="entry name" value="GGDEF_dom"/>
</dbReference>
<sequence>MKTLKSSFSEYFANKRIEQTPYYLIALLTFNMIVVVTIAIVLLYNLGFERQKNRLVELVETQAVMINIVAQQEFLLYDGISVETKKKLAVNVIQKIAEAHYRYGGFGQTGEFTLGRRDGDKIQFLIKQRHYKMSKPTAIPWKSELGEPMRQALKGEKGTIIAFDYRGETVLAAYEPIKDLGWGIVAKIDISEIRAPYIKAAEYAFGLTILLALIGSLIFWYFLHTLVQDIEDSRHFNRMLIANSSAGLALCSLDGKILDANKSFLKIIALSSKRIRGLSYFDCISEDAVVFEKEQFRALIQNKHIDPYESTYIGKSGEAVPVKISGKLIMIKAQPYVWLSVDNIKEYKRREAELLLSDAVFHNTSEVIFVTDTSKKIIKINEAFTAVTGFSEEEVLGKDPRILKSGKHDRHFYDEMFHTINSTGKWRGEIWNKRKNGELFPSLQSISAIRDETGKLIRYVAVLSDITLQKAYEEKLLIDSHHDVLTGLPNRLFFNQVFTQVLARSERNHQIFALFFIDLNQFKEVNDTYGHECGDILLKTVAKRLKETIRSDDFVARLGGDEFTIILETIKTKEEAVSVAKTLLDKTEQPIVLENCDIIPSISIGIAFYPQDGADASTLLKSADKAMYHAKHETIVHFTLCSEL</sequence>
<dbReference type="NCBIfam" id="TIGR00254">
    <property type="entry name" value="GGDEF"/>
    <property type="match status" value="1"/>
</dbReference>
<dbReference type="CDD" id="cd00130">
    <property type="entry name" value="PAS"/>
    <property type="match status" value="2"/>
</dbReference>
<keyword evidence="1" id="KW-1133">Transmembrane helix</keyword>
<dbReference type="Gene3D" id="3.30.70.270">
    <property type="match status" value="1"/>
</dbReference>
<dbReference type="SUPFAM" id="SSF55073">
    <property type="entry name" value="Nucleotide cyclase"/>
    <property type="match status" value="1"/>
</dbReference>
<keyword evidence="1" id="KW-0472">Membrane</keyword>
<dbReference type="InterPro" id="IPR035965">
    <property type="entry name" value="PAS-like_dom_sf"/>
</dbReference>
<dbReference type="InterPro" id="IPR001610">
    <property type="entry name" value="PAC"/>
</dbReference>
<dbReference type="NCBIfam" id="TIGR00229">
    <property type="entry name" value="sensory_box"/>
    <property type="match status" value="2"/>
</dbReference>
<feature type="domain" description="GGDEF" evidence="4">
    <location>
        <begin position="510"/>
        <end position="643"/>
    </location>
</feature>
<evidence type="ECO:0000256" key="1">
    <source>
        <dbReference type="SAM" id="Phobius"/>
    </source>
</evidence>
<dbReference type="SMART" id="SM00091">
    <property type="entry name" value="PAS"/>
    <property type="match status" value="2"/>
</dbReference>
<accession>E4TY50</accession>
<dbReference type="InterPro" id="IPR052163">
    <property type="entry name" value="DGC-Regulatory_Protein"/>
</dbReference>
<dbReference type="FunFam" id="3.30.70.270:FF:000001">
    <property type="entry name" value="Diguanylate cyclase domain protein"/>
    <property type="match status" value="1"/>
</dbReference>
<feature type="domain" description="PAC" evidence="3">
    <location>
        <begin position="426"/>
        <end position="478"/>
    </location>
</feature>
<dbReference type="InterPro" id="IPR043128">
    <property type="entry name" value="Rev_trsase/Diguanyl_cyclase"/>
</dbReference>
<evidence type="ECO:0000313" key="6">
    <source>
        <dbReference type="Proteomes" id="UP000008721"/>
    </source>
</evidence>
<proteinExistence type="predicted"/>
<dbReference type="Proteomes" id="UP000008721">
    <property type="component" value="Chromosome"/>
</dbReference>
<evidence type="ECO:0000259" key="2">
    <source>
        <dbReference type="PROSITE" id="PS50112"/>
    </source>
</evidence>
<dbReference type="Gene3D" id="3.30.450.20">
    <property type="entry name" value="PAS domain"/>
    <property type="match status" value="3"/>
</dbReference>
<keyword evidence="1" id="KW-0812">Transmembrane</keyword>
<dbReference type="Pfam" id="PF13426">
    <property type="entry name" value="PAS_9"/>
    <property type="match status" value="2"/>
</dbReference>
<protein>
    <submittedName>
        <fullName evidence="5">Diguanylate cyclase with PAS/PAC sensor</fullName>
    </submittedName>
</protein>
<dbReference type="InterPro" id="IPR029787">
    <property type="entry name" value="Nucleotide_cyclase"/>
</dbReference>
<feature type="transmembrane region" description="Helical" evidence="1">
    <location>
        <begin position="20"/>
        <end position="44"/>
    </location>
</feature>
<dbReference type="GO" id="GO:0003824">
    <property type="term" value="F:catalytic activity"/>
    <property type="evidence" value="ECO:0007669"/>
    <property type="project" value="UniProtKB-ARBA"/>
</dbReference>
<dbReference type="PROSITE" id="PS50113">
    <property type="entry name" value="PAC"/>
    <property type="match status" value="1"/>
</dbReference>
<evidence type="ECO:0000313" key="5">
    <source>
        <dbReference type="EMBL" id="ADR33970.1"/>
    </source>
</evidence>
<dbReference type="SUPFAM" id="SSF55785">
    <property type="entry name" value="PYP-like sensor domain (PAS domain)"/>
    <property type="match status" value="2"/>
</dbReference>
<dbReference type="eggNOG" id="COG2199">
    <property type="taxonomic scope" value="Bacteria"/>
</dbReference>
<feature type="transmembrane region" description="Helical" evidence="1">
    <location>
        <begin position="203"/>
        <end position="223"/>
    </location>
</feature>
<dbReference type="InterPro" id="IPR000700">
    <property type="entry name" value="PAS-assoc_C"/>
</dbReference>
<dbReference type="KEGG" id="sku:Sulku_1307"/>
<dbReference type="SMART" id="SM00267">
    <property type="entry name" value="GGDEF"/>
    <property type="match status" value="1"/>
</dbReference>
<reference evidence="5 6" key="1">
    <citation type="journal article" date="2012" name="Stand. Genomic Sci.">
        <title>Complete genome sequence of the sulfur compounds oxidizing chemolithoautotroph Sulfuricurvum kujiense type strain (YK-1(T)).</title>
        <authorList>
            <person name="Han C."/>
            <person name="Kotsyurbenko O."/>
            <person name="Chertkov O."/>
            <person name="Held B."/>
            <person name="Lapidus A."/>
            <person name="Nolan M."/>
            <person name="Lucas S."/>
            <person name="Hammon N."/>
            <person name="Deshpande S."/>
            <person name="Cheng J.F."/>
            <person name="Tapia R."/>
            <person name="Goodwin L.A."/>
            <person name="Pitluck S."/>
            <person name="Liolios K."/>
            <person name="Pagani I."/>
            <person name="Ivanova N."/>
            <person name="Mavromatis K."/>
            <person name="Mikhailova N."/>
            <person name="Pati A."/>
            <person name="Chen A."/>
            <person name="Palaniappan K."/>
            <person name="Land M."/>
            <person name="Hauser L."/>
            <person name="Chang Y.J."/>
            <person name="Jeffries C.D."/>
            <person name="Brambilla E.M."/>
            <person name="Rohde M."/>
            <person name="Spring S."/>
            <person name="Sikorski J."/>
            <person name="Goker M."/>
            <person name="Woyke T."/>
            <person name="Bristow J."/>
            <person name="Eisen J.A."/>
            <person name="Markowitz V."/>
            <person name="Hugenholtz P."/>
            <person name="Kyrpides N.C."/>
            <person name="Klenk H.P."/>
            <person name="Detter J.C."/>
        </authorList>
    </citation>
    <scope>NUCLEOTIDE SEQUENCE [LARGE SCALE GENOMIC DNA]</scope>
    <source>
        <strain evidence="6">ATCC BAA-921 / DSM 16994 / JCM 11577 / YK-1</strain>
    </source>
</reference>
<dbReference type="STRING" id="709032.Sulku_1307"/>
<dbReference type="AlphaFoldDB" id="E4TY50"/>
<gene>
    <name evidence="5" type="ordered locus">Sulku_1307</name>
</gene>
<dbReference type="PANTHER" id="PTHR46663">
    <property type="entry name" value="DIGUANYLATE CYCLASE DGCT-RELATED"/>
    <property type="match status" value="1"/>
</dbReference>
<dbReference type="PROSITE" id="PS50887">
    <property type="entry name" value="GGDEF"/>
    <property type="match status" value="1"/>
</dbReference>
<feature type="domain" description="PAS" evidence="2">
    <location>
        <begin position="360"/>
        <end position="398"/>
    </location>
</feature>
<keyword evidence="6" id="KW-1185">Reference proteome</keyword>
<dbReference type="CDD" id="cd01949">
    <property type="entry name" value="GGDEF"/>
    <property type="match status" value="1"/>
</dbReference>
<dbReference type="Pfam" id="PF00990">
    <property type="entry name" value="GGDEF"/>
    <property type="match status" value="1"/>
</dbReference>
<organism evidence="5 6">
    <name type="scientific">Sulfuricurvum kujiense (strain ATCC BAA-921 / DSM 16994 / JCM 11577 / YK-1)</name>
    <dbReference type="NCBI Taxonomy" id="709032"/>
    <lineage>
        <taxon>Bacteria</taxon>
        <taxon>Pseudomonadati</taxon>
        <taxon>Campylobacterota</taxon>
        <taxon>Epsilonproteobacteria</taxon>
        <taxon>Campylobacterales</taxon>
        <taxon>Sulfurimonadaceae</taxon>
        <taxon>Sulfuricurvum</taxon>
    </lineage>
</organism>
<dbReference type="RefSeq" id="WP_013460167.1">
    <property type="nucleotide sequence ID" value="NC_014762.1"/>
</dbReference>
<evidence type="ECO:0000259" key="3">
    <source>
        <dbReference type="PROSITE" id="PS50113"/>
    </source>
</evidence>
<dbReference type="OrthoDB" id="7323245at2"/>